<name>A0A0V0RZ48_9BILA</name>
<evidence type="ECO:0000313" key="2">
    <source>
        <dbReference type="EMBL" id="KRX19647.1"/>
    </source>
</evidence>
<comment type="caution">
    <text evidence="2">The sequence shown here is derived from an EMBL/GenBank/DDBJ whole genome shotgun (WGS) entry which is preliminary data.</text>
</comment>
<gene>
    <name evidence="2" type="ORF">T07_2264</name>
</gene>
<evidence type="ECO:0000313" key="3">
    <source>
        <dbReference type="Proteomes" id="UP000054630"/>
    </source>
</evidence>
<protein>
    <submittedName>
        <fullName evidence="2">Uncharacterized protein</fullName>
    </submittedName>
</protein>
<evidence type="ECO:0000256" key="1">
    <source>
        <dbReference type="SAM" id="MobiDB-lite"/>
    </source>
</evidence>
<dbReference type="Proteomes" id="UP000054630">
    <property type="component" value="Unassembled WGS sequence"/>
</dbReference>
<dbReference type="AlphaFoldDB" id="A0A0V0RZ48"/>
<accession>A0A0V0RZ48</accession>
<dbReference type="OrthoDB" id="10298225at2759"/>
<reference evidence="2 3" key="1">
    <citation type="submission" date="2015-01" db="EMBL/GenBank/DDBJ databases">
        <title>Evolution of Trichinella species and genotypes.</title>
        <authorList>
            <person name="Korhonen P.K."/>
            <person name="Edoardo P."/>
            <person name="Giuseppe L.R."/>
            <person name="Gasser R.B."/>
        </authorList>
    </citation>
    <scope>NUCLEOTIDE SEQUENCE [LARGE SCALE GENOMIC DNA]</scope>
    <source>
        <strain evidence="2">ISS37</strain>
    </source>
</reference>
<keyword evidence="3" id="KW-1185">Reference proteome</keyword>
<feature type="region of interest" description="Disordered" evidence="1">
    <location>
        <begin position="43"/>
        <end position="80"/>
    </location>
</feature>
<dbReference type="EMBL" id="JYDL01000057">
    <property type="protein sequence ID" value="KRX19647.1"/>
    <property type="molecule type" value="Genomic_DNA"/>
</dbReference>
<organism evidence="2 3">
    <name type="scientific">Trichinella nelsoni</name>
    <dbReference type="NCBI Taxonomy" id="6336"/>
    <lineage>
        <taxon>Eukaryota</taxon>
        <taxon>Metazoa</taxon>
        <taxon>Ecdysozoa</taxon>
        <taxon>Nematoda</taxon>
        <taxon>Enoplea</taxon>
        <taxon>Dorylaimia</taxon>
        <taxon>Trichinellida</taxon>
        <taxon>Trichinellidae</taxon>
        <taxon>Trichinella</taxon>
    </lineage>
</organism>
<proteinExistence type="predicted"/>
<sequence>MKSMKNSVHHFANSLVLRTSKLGSKLRITNRSLIPEKAELCDTGLAGTTPKPTRPKGHSMLIRGDNCGVDEGAATEQKRR</sequence>